<protein>
    <submittedName>
        <fullName evidence="2">Uncharacterized protein</fullName>
    </submittedName>
</protein>
<dbReference type="Proteomes" id="UP000310636">
    <property type="component" value="Unassembled WGS sequence"/>
</dbReference>
<feature type="chain" id="PRO_5038379003" evidence="1">
    <location>
        <begin position="30"/>
        <end position="277"/>
    </location>
</feature>
<evidence type="ECO:0000313" key="2">
    <source>
        <dbReference type="EMBL" id="THF78066.1"/>
    </source>
</evidence>
<accession>A0A4S4BSN5</accession>
<evidence type="ECO:0000313" key="3">
    <source>
        <dbReference type="Proteomes" id="UP000310636"/>
    </source>
</evidence>
<dbReference type="EMBL" id="SSOB01000017">
    <property type="protein sequence ID" value="THF78066.1"/>
    <property type="molecule type" value="Genomic_DNA"/>
</dbReference>
<comment type="caution">
    <text evidence="2">The sequence shown here is derived from an EMBL/GenBank/DDBJ whole genome shotgun (WGS) entry which is preliminary data.</text>
</comment>
<sequence length="277" mass="29986">MVNRRKGKTIGYRIVLSLIVLLLGMPVHAGASSVALTAAAQTAWGKLVSFADASQAAKLTAQMNSLRSWQSQEDALDAKLEALHYSNEETLTVTKNRIKTIRATQIAALEAKLKKTEATYKPLLDQYSLLTKQISAANAVGSKTLKKLLQMQADLLKPVVALAKADIKARKEELQAEKTAASKTAASIRATLKEIDTVKVQIRAAKSGAQSSKTALNSLLKTFNASVKKPDAQASSSTLASMLTLYSKLMDYKQKNYTCEQKITSILTKAKLQFPSA</sequence>
<evidence type="ECO:0000256" key="1">
    <source>
        <dbReference type="SAM" id="SignalP"/>
    </source>
</evidence>
<gene>
    <name evidence="2" type="ORF">E6C55_15340</name>
</gene>
<keyword evidence="3" id="KW-1185">Reference proteome</keyword>
<dbReference type="AlphaFoldDB" id="A0A4S4BSN5"/>
<name>A0A4S4BSN5_9BACL</name>
<organism evidence="2 3">
    <name type="scientific">Cohnella fermenti</name>
    <dbReference type="NCBI Taxonomy" id="2565925"/>
    <lineage>
        <taxon>Bacteria</taxon>
        <taxon>Bacillati</taxon>
        <taxon>Bacillota</taxon>
        <taxon>Bacilli</taxon>
        <taxon>Bacillales</taxon>
        <taxon>Paenibacillaceae</taxon>
        <taxon>Cohnella</taxon>
    </lineage>
</organism>
<proteinExistence type="predicted"/>
<dbReference type="OrthoDB" id="2679013at2"/>
<reference evidence="2 3" key="1">
    <citation type="submission" date="2019-04" db="EMBL/GenBank/DDBJ databases">
        <title>Cohnella sp. nov. isolated from preserved vegetables.</title>
        <authorList>
            <person name="Lin S.-Y."/>
            <person name="Hung M.-H."/>
            <person name="Young C.-C."/>
        </authorList>
    </citation>
    <scope>NUCLEOTIDE SEQUENCE [LARGE SCALE GENOMIC DNA]</scope>
    <source>
        <strain evidence="2 3">CC-MHH1044</strain>
    </source>
</reference>
<keyword evidence="1" id="KW-0732">Signal</keyword>
<dbReference type="RefSeq" id="WP_136370677.1">
    <property type="nucleotide sequence ID" value="NZ_SSOB01000017.1"/>
</dbReference>
<feature type="signal peptide" evidence="1">
    <location>
        <begin position="1"/>
        <end position="29"/>
    </location>
</feature>